<dbReference type="RefSeq" id="WP_090028192.1">
    <property type="nucleotide sequence ID" value="NZ_FNEB01000003.1"/>
</dbReference>
<keyword evidence="3 6" id="KW-0812">Transmembrane</keyword>
<keyword evidence="4 6" id="KW-1133">Transmembrane helix</keyword>
<evidence type="ECO:0000256" key="2">
    <source>
        <dbReference type="ARBA" id="ARBA00009853"/>
    </source>
</evidence>
<proteinExistence type="inferred from homology"/>
<organism evidence="8 9">
    <name type="scientific">Lutimaribacter saemankumensis</name>
    <dbReference type="NCBI Taxonomy" id="490829"/>
    <lineage>
        <taxon>Bacteria</taxon>
        <taxon>Pseudomonadati</taxon>
        <taxon>Pseudomonadota</taxon>
        <taxon>Alphaproteobacteria</taxon>
        <taxon>Rhodobacterales</taxon>
        <taxon>Roseobacteraceae</taxon>
        <taxon>Lutimaribacter</taxon>
    </lineage>
</organism>
<dbReference type="Pfam" id="PF00892">
    <property type="entry name" value="EamA"/>
    <property type="match status" value="2"/>
</dbReference>
<evidence type="ECO:0000256" key="6">
    <source>
        <dbReference type="SAM" id="Phobius"/>
    </source>
</evidence>
<evidence type="ECO:0000313" key="9">
    <source>
        <dbReference type="Proteomes" id="UP000199340"/>
    </source>
</evidence>
<evidence type="ECO:0000256" key="5">
    <source>
        <dbReference type="ARBA" id="ARBA00023136"/>
    </source>
</evidence>
<name>A0A1G8LAS7_9RHOB</name>
<evidence type="ECO:0000256" key="4">
    <source>
        <dbReference type="ARBA" id="ARBA00022989"/>
    </source>
</evidence>
<reference evidence="8 9" key="1">
    <citation type="submission" date="2016-10" db="EMBL/GenBank/DDBJ databases">
        <authorList>
            <person name="de Groot N.N."/>
        </authorList>
    </citation>
    <scope>NUCLEOTIDE SEQUENCE [LARGE SCALE GENOMIC DNA]</scope>
    <source>
        <strain evidence="8 9">DSM 28010</strain>
    </source>
</reference>
<feature type="domain" description="EamA" evidence="7">
    <location>
        <begin position="151"/>
        <end position="282"/>
    </location>
</feature>
<feature type="transmembrane region" description="Helical" evidence="6">
    <location>
        <begin position="7"/>
        <end position="27"/>
    </location>
</feature>
<feature type="transmembrane region" description="Helical" evidence="6">
    <location>
        <begin position="211"/>
        <end position="231"/>
    </location>
</feature>
<evidence type="ECO:0000259" key="7">
    <source>
        <dbReference type="Pfam" id="PF00892"/>
    </source>
</evidence>
<comment type="similarity">
    <text evidence="2">Belongs to the drug/metabolite transporter (DMT) superfamily. 10 TMS drug/metabolite exporter (DME) (TC 2.A.7.3) family.</text>
</comment>
<dbReference type="EMBL" id="FNEB01000003">
    <property type="protein sequence ID" value="SDI52824.1"/>
    <property type="molecule type" value="Genomic_DNA"/>
</dbReference>
<feature type="transmembrane region" description="Helical" evidence="6">
    <location>
        <begin position="69"/>
        <end position="92"/>
    </location>
</feature>
<feature type="transmembrane region" description="Helical" evidence="6">
    <location>
        <begin position="151"/>
        <end position="168"/>
    </location>
</feature>
<dbReference type="GO" id="GO:0016020">
    <property type="term" value="C:membrane"/>
    <property type="evidence" value="ECO:0007669"/>
    <property type="project" value="UniProtKB-SubCell"/>
</dbReference>
<dbReference type="Proteomes" id="UP000199340">
    <property type="component" value="Unassembled WGS sequence"/>
</dbReference>
<accession>A0A1G8LAS7</accession>
<dbReference type="OrthoDB" id="9815809at2"/>
<dbReference type="PANTHER" id="PTHR22911">
    <property type="entry name" value="ACYL-MALONYL CONDENSING ENZYME-RELATED"/>
    <property type="match status" value="1"/>
</dbReference>
<feature type="transmembrane region" description="Helical" evidence="6">
    <location>
        <begin position="98"/>
        <end position="117"/>
    </location>
</feature>
<dbReference type="SUPFAM" id="SSF103481">
    <property type="entry name" value="Multidrug resistance efflux transporter EmrE"/>
    <property type="match status" value="2"/>
</dbReference>
<feature type="transmembrane region" description="Helical" evidence="6">
    <location>
        <begin position="126"/>
        <end position="145"/>
    </location>
</feature>
<feature type="transmembrane region" description="Helical" evidence="6">
    <location>
        <begin position="243"/>
        <end position="262"/>
    </location>
</feature>
<feature type="domain" description="EamA" evidence="7">
    <location>
        <begin position="8"/>
        <end position="140"/>
    </location>
</feature>
<gene>
    <name evidence="8" type="ORF">SAMN05421850_103243</name>
</gene>
<protein>
    <submittedName>
        <fullName evidence="8">EamA-like transporter family protein</fullName>
    </submittedName>
</protein>
<comment type="subcellular location">
    <subcellularLocation>
        <location evidence="1">Membrane</location>
        <topology evidence="1">Multi-pass membrane protein</topology>
    </subcellularLocation>
</comment>
<feature type="transmembrane region" description="Helical" evidence="6">
    <location>
        <begin position="180"/>
        <end position="199"/>
    </location>
</feature>
<feature type="transmembrane region" description="Helical" evidence="6">
    <location>
        <begin position="268"/>
        <end position="286"/>
    </location>
</feature>
<evidence type="ECO:0000313" key="8">
    <source>
        <dbReference type="EMBL" id="SDI52824.1"/>
    </source>
</evidence>
<dbReference type="InterPro" id="IPR000620">
    <property type="entry name" value="EamA_dom"/>
</dbReference>
<feature type="transmembrane region" description="Helical" evidence="6">
    <location>
        <begin position="39"/>
        <end position="57"/>
    </location>
</feature>
<dbReference type="PANTHER" id="PTHR22911:SF6">
    <property type="entry name" value="SOLUTE CARRIER FAMILY 35 MEMBER G1"/>
    <property type="match status" value="1"/>
</dbReference>
<keyword evidence="5 6" id="KW-0472">Membrane</keyword>
<evidence type="ECO:0000256" key="3">
    <source>
        <dbReference type="ARBA" id="ARBA00022692"/>
    </source>
</evidence>
<dbReference type="InterPro" id="IPR037185">
    <property type="entry name" value="EmrE-like"/>
</dbReference>
<evidence type="ECO:0000256" key="1">
    <source>
        <dbReference type="ARBA" id="ARBA00004141"/>
    </source>
</evidence>
<keyword evidence="9" id="KW-1185">Reference proteome</keyword>
<sequence length="310" mass="33015">MNGDRPILGITLMLGFCIIAPLADAVAKLLGAAVPLDQVLLFRFGIQAAILIPLIAVSGRMWRMRGLVMWLALLRTIMHITGIGMMFTALQYLPLADAIAISFVMPFILLLLGKLLLGEEVGPRRIAGCIVGFCGSLLVIQPSFASVGWPALLPLGVAVNFALFMLVTRRIAKVTDPVGLQAVSGVMAIAILLPLLAFGRDGGLSLNVSGGYEWGLLLAIGVLGTLAHLLMTWSLRFAPSATLAPMQYLEIPFATLIGWLIFAHWPNMTAGLGIAITMAAGLYVVFRERATSQALQAASAQADQARLLAE</sequence>
<dbReference type="AlphaFoldDB" id="A0A1G8LAS7"/>